<dbReference type="AlphaFoldDB" id="A0A200QTH0"/>
<dbReference type="Pfam" id="PF06839">
    <property type="entry name" value="Zn_ribbon_GRF"/>
    <property type="match status" value="1"/>
</dbReference>
<feature type="domain" description="GRF-type" evidence="5">
    <location>
        <begin position="3"/>
        <end position="29"/>
    </location>
</feature>
<feature type="region of interest" description="Disordered" evidence="4">
    <location>
        <begin position="28"/>
        <end position="47"/>
    </location>
</feature>
<proteinExistence type="predicted"/>
<dbReference type="EMBL" id="MVGT01001095">
    <property type="protein sequence ID" value="OVA13766.1"/>
    <property type="molecule type" value="Genomic_DNA"/>
</dbReference>
<dbReference type="InParanoid" id="A0A200QTH0"/>
<organism evidence="6 7">
    <name type="scientific">Macleaya cordata</name>
    <name type="common">Five-seeded plume-poppy</name>
    <name type="synonym">Bocconia cordata</name>
    <dbReference type="NCBI Taxonomy" id="56857"/>
    <lineage>
        <taxon>Eukaryota</taxon>
        <taxon>Viridiplantae</taxon>
        <taxon>Streptophyta</taxon>
        <taxon>Embryophyta</taxon>
        <taxon>Tracheophyta</taxon>
        <taxon>Spermatophyta</taxon>
        <taxon>Magnoliopsida</taxon>
        <taxon>Ranunculales</taxon>
        <taxon>Papaveraceae</taxon>
        <taxon>Papaveroideae</taxon>
        <taxon>Macleaya</taxon>
    </lineage>
</organism>
<evidence type="ECO:0000256" key="3">
    <source>
        <dbReference type="ARBA" id="ARBA00022833"/>
    </source>
</evidence>
<accession>A0A200QTH0</accession>
<gene>
    <name evidence="6" type="ORF">BVC80_1769g18</name>
</gene>
<dbReference type="Proteomes" id="UP000195402">
    <property type="component" value="Unassembled WGS sequence"/>
</dbReference>
<protein>
    <submittedName>
        <fullName evidence="6">Zinc finger protein</fullName>
    </submittedName>
</protein>
<evidence type="ECO:0000256" key="2">
    <source>
        <dbReference type="ARBA" id="ARBA00022771"/>
    </source>
</evidence>
<keyword evidence="7" id="KW-1185">Reference proteome</keyword>
<keyword evidence="3" id="KW-0862">Zinc</keyword>
<dbReference type="GO" id="GO:0008270">
    <property type="term" value="F:zinc ion binding"/>
    <property type="evidence" value="ECO:0007669"/>
    <property type="project" value="UniProtKB-KW"/>
</dbReference>
<evidence type="ECO:0000313" key="6">
    <source>
        <dbReference type="EMBL" id="OVA13766.1"/>
    </source>
</evidence>
<reference evidence="6 7" key="1">
    <citation type="journal article" date="2017" name="Mol. Plant">
        <title>The Genome of Medicinal Plant Macleaya cordata Provides New Insights into Benzylisoquinoline Alkaloids Metabolism.</title>
        <authorList>
            <person name="Liu X."/>
            <person name="Liu Y."/>
            <person name="Huang P."/>
            <person name="Ma Y."/>
            <person name="Qing Z."/>
            <person name="Tang Q."/>
            <person name="Cao H."/>
            <person name="Cheng P."/>
            <person name="Zheng Y."/>
            <person name="Yuan Z."/>
            <person name="Zhou Y."/>
            <person name="Liu J."/>
            <person name="Tang Z."/>
            <person name="Zhuo Y."/>
            <person name="Zhang Y."/>
            <person name="Yu L."/>
            <person name="Huang J."/>
            <person name="Yang P."/>
            <person name="Peng Q."/>
            <person name="Zhang J."/>
            <person name="Jiang W."/>
            <person name="Zhang Z."/>
            <person name="Lin K."/>
            <person name="Ro D.K."/>
            <person name="Chen X."/>
            <person name="Xiong X."/>
            <person name="Shang Y."/>
            <person name="Huang S."/>
            <person name="Zeng J."/>
        </authorList>
    </citation>
    <scope>NUCLEOTIDE SEQUENCE [LARGE SCALE GENOMIC DNA]</scope>
    <source>
        <strain evidence="7">cv. BLH2017</strain>
        <tissue evidence="6">Root</tissue>
    </source>
</reference>
<keyword evidence="1" id="KW-0479">Metal-binding</keyword>
<evidence type="ECO:0000256" key="4">
    <source>
        <dbReference type="SAM" id="MobiDB-lite"/>
    </source>
</evidence>
<dbReference type="InterPro" id="IPR010666">
    <property type="entry name" value="Znf_GRF"/>
</dbReference>
<evidence type="ECO:0000259" key="5">
    <source>
        <dbReference type="Pfam" id="PF06839"/>
    </source>
</evidence>
<evidence type="ECO:0000313" key="7">
    <source>
        <dbReference type="Proteomes" id="UP000195402"/>
    </source>
</evidence>
<comment type="caution">
    <text evidence="6">The sequence shown here is derived from an EMBL/GenBank/DDBJ whole genome shotgun (WGS) entry which is preliminary data.</text>
</comment>
<name>A0A200QTH0_MACCD</name>
<sequence length="88" mass="9880">MEVEKKSENIGRLFSCCTKNCGFFKWSDSSHHEESESSGAISDESVTEGAMDDLSRIFKNLARISEKEDVEISFQVTIRKGKGKADEK</sequence>
<dbReference type="OrthoDB" id="922027at2759"/>
<keyword evidence="2" id="KW-0863">Zinc-finger</keyword>
<evidence type="ECO:0000256" key="1">
    <source>
        <dbReference type="ARBA" id="ARBA00022723"/>
    </source>
</evidence>